<evidence type="ECO:0000256" key="1">
    <source>
        <dbReference type="SAM" id="Phobius"/>
    </source>
</evidence>
<evidence type="ECO:0000313" key="3">
    <source>
        <dbReference type="EMBL" id="OGM75976.1"/>
    </source>
</evidence>
<dbReference type="InterPro" id="IPR036779">
    <property type="entry name" value="LysM_dom_sf"/>
</dbReference>
<organism evidence="3 4">
    <name type="scientific">Candidatus Woesebacteria bacterium RIFOXYA1_FULL_40_18</name>
    <dbReference type="NCBI Taxonomy" id="1802532"/>
    <lineage>
        <taxon>Bacteria</taxon>
        <taxon>Candidatus Woeseibacteriota</taxon>
    </lineage>
</organism>
<dbReference type="PANTHER" id="PTHR34700:SF4">
    <property type="entry name" value="PHAGE-LIKE ELEMENT PBSX PROTEIN XKDP"/>
    <property type="match status" value="1"/>
</dbReference>
<sequence length="182" mass="19833">MVSKLDLKSILKSLKLNESNISMVLGALVVVVVGVLVINYLRESKVGSPSSEISTAGQEITKHVVAEGESLWSISEKYYSDGYKWVELAKTNNIENAGYIEVGQELTIPDLGTEVTPSSVKTTIGNMESIAGATYEVVKGDSLWEIAVRAYGDGYKWSEIARENKLVNPNLIHSGNILILSR</sequence>
<dbReference type="STRING" id="1802532.A2210_01415"/>
<dbReference type="Proteomes" id="UP000177855">
    <property type="component" value="Unassembled WGS sequence"/>
</dbReference>
<name>A0A1F8CIR2_9BACT</name>
<dbReference type="PANTHER" id="PTHR34700">
    <property type="entry name" value="POTASSIUM BINDING PROTEIN KBP"/>
    <property type="match status" value="1"/>
</dbReference>
<evidence type="ECO:0000259" key="2">
    <source>
        <dbReference type="PROSITE" id="PS51782"/>
    </source>
</evidence>
<keyword evidence="1" id="KW-0472">Membrane</keyword>
<dbReference type="Gene3D" id="3.10.350.10">
    <property type="entry name" value="LysM domain"/>
    <property type="match status" value="2"/>
</dbReference>
<accession>A0A1F8CIR2</accession>
<dbReference type="PROSITE" id="PS51782">
    <property type="entry name" value="LYSM"/>
    <property type="match status" value="2"/>
</dbReference>
<dbReference type="InterPro" id="IPR018392">
    <property type="entry name" value="LysM"/>
</dbReference>
<reference evidence="3 4" key="1">
    <citation type="journal article" date="2016" name="Nat. Commun.">
        <title>Thousands of microbial genomes shed light on interconnected biogeochemical processes in an aquifer system.</title>
        <authorList>
            <person name="Anantharaman K."/>
            <person name="Brown C.T."/>
            <person name="Hug L.A."/>
            <person name="Sharon I."/>
            <person name="Castelle C.J."/>
            <person name="Probst A.J."/>
            <person name="Thomas B.C."/>
            <person name="Singh A."/>
            <person name="Wilkins M.J."/>
            <person name="Karaoz U."/>
            <person name="Brodie E.L."/>
            <person name="Williams K.H."/>
            <person name="Hubbard S.S."/>
            <person name="Banfield J.F."/>
        </authorList>
    </citation>
    <scope>NUCLEOTIDE SEQUENCE [LARGE SCALE GENOMIC DNA]</scope>
</reference>
<proteinExistence type="predicted"/>
<dbReference type="AlphaFoldDB" id="A0A1F8CIR2"/>
<feature type="domain" description="LysM" evidence="2">
    <location>
        <begin position="133"/>
        <end position="180"/>
    </location>
</feature>
<dbReference type="SUPFAM" id="SSF54106">
    <property type="entry name" value="LysM domain"/>
    <property type="match status" value="2"/>
</dbReference>
<protein>
    <recommendedName>
        <fullName evidence="2">LysM domain-containing protein</fullName>
    </recommendedName>
</protein>
<evidence type="ECO:0000313" key="4">
    <source>
        <dbReference type="Proteomes" id="UP000177855"/>
    </source>
</evidence>
<feature type="transmembrane region" description="Helical" evidence="1">
    <location>
        <begin position="21"/>
        <end position="41"/>
    </location>
</feature>
<comment type="caution">
    <text evidence="3">The sequence shown here is derived from an EMBL/GenBank/DDBJ whole genome shotgun (WGS) entry which is preliminary data.</text>
</comment>
<dbReference type="InterPro" id="IPR052196">
    <property type="entry name" value="Bact_Kbp"/>
</dbReference>
<dbReference type="Pfam" id="PF01476">
    <property type="entry name" value="LysM"/>
    <property type="match status" value="2"/>
</dbReference>
<dbReference type="EMBL" id="MGHS01000043">
    <property type="protein sequence ID" value="OGM75976.1"/>
    <property type="molecule type" value="Genomic_DNA"/>
</dbReference>
<keyword evidence="1" id="KW-1133">Transmembrane helix</keyword>
<keyword evidence="1" id="KW-0812">Transmembrane</keyword>
<dbReference type="SMART" id="SM00257">
    <property type="entry name" value="LysM"/>
    <property type="match status" value="2"/>
</dbReference>
<gene>
    <name evidence="3" type="ORF">A2210_01415</name>
</gene>
<feature type="domain" description="LysM" evidence="2">
    <location>
        <begin position="61"/>
        <end position="108"/>
    </location>
</feature>
<dbReference type="CDD" id="cd00118">
    <property type="entry name" value="LysM"/>
    <property type="match status" value="2"/>
</dbReference>